<dbReference type="EMBL" id="MGDI01000017">
    <property type="protein sequence ID" value="OGL54062.1"/>
    <property type="molecule type" value="Genomic_DNA"/>
</dbReference>
<comment type="caution">
    <text evidence="1">The sequence shown here is derived from an EMBL/GenBank/DDBJ whole genome shotgun (WGS) entry which is preliminary data.</text>
</comment>
<accession>A0A1F7SJV7</accession>
<sequence>MREIPCNLSSPCFRTGYSECRNTPLKEHERISCCKKSGYQLSNHTKRGFSTLLFYIEFILAFTFDS</sequence>
<organism evidence="1 2">
    <name type="scientific">Candidatus Schekmanbacteria bacterium RIFCSPLOWO2_12_FULL_38_15</name>
    <dbReference type="NCBI Taxonomy" id="1817883"/>
    <lineage>
        <taxon>Bacteria</taxon>
        <taxon>Candidatus Schekmaniibacteriota</taxon>
    </lineage>
</organism>
<protein>
    <submittedName>
        <fullName evidence="1">Uncharacterized protein</fullName>
    </submittedName>
</protein>
<gene>
    <name evidence="1" type="ORF">A3G31_04355</name>
</gene>
<evidence type="ECO:0000313" key="1">
    <source>
        <dbReference type="EMBL" id="OGL54062.1"/>
    </source>
</evidence>
<dbReference type="STRING" id="1817883.A3G31_04355"/>
<proteinExistence type="predicted"/>
<dbReference type="AlphaFoldDB" id="A0A1F7SJV7"/>
<dbReference type="Proteomes" id="UP000178082">
    <property type="component" value="Unassembled WGS sequence"/>
</dbReference>
<reference evidence="1 2" key="1">
    <citation type="journal article" date="2016" name="Nat. Commun.">
        <title>Thousands of microbial genomes shed light on interconnected biogeochemical processes in an aquifer system.</title>
        <authorList>
            <person name="Anantharaman K."/>
            <person name="Brown C.T."/>
            <person name="Hug L.A."/>
            <person name="Sharon I."/>
            <person name="Castelle C.J."/>
            <person name="Probst A.J."/>
            <person name="Thomas B.C."/>
            <person name="Singh A."/>
            <person name="Wilkins M.J."/>
            <person name="Karaoz U."/>
            <person name="Brodie E.L."/>
            <person name="Williams K.H."/>
            <person name="Hubbard S.S."/>
            <person name="Banfield J.F."/>
        </authorList>
    </citation>
    <scope>NUCLEOTIDE SEQUENCE [LARGE SCALE GENOMIC DNA]</scope>
</reference>
<evidence type="ECO:0000313" key="2">
    <source>
        <dbReference type="Proteomes" id="UP000178082"/>
    </source>
</evidence>
<name>A0A1F7SJV7_9BACT</name>